<organism evidence="1 2">
    <name type="scientific">Cytobacillus oceanisediminis 2691</name>
    <dbReference type="NCBI Taxonomy" id="1196031"/>
    <lineage>
        <taxon>Bacteria</taxon>
        <taxon>Bacillati</taxon>
        <taxon>Bacillota</taxon>
        <taxon>Bacilli</taxon>
        <taxon>Bacillales</taxon>
        <taxon>Bacillaceae</taxon>
        <taxon>Cytobacillus</taxon>
    </lineage>
</organism>
<evidence type="ECO:0000313" key="2">
    <source>
        <dbReference type="Proteomes" id="UP000077856"/>
    </source>
</evidence>
<dbReference type="KEGG" id="bon:A361_03245"/>
<sequence length="60" mass="7048">MNDWGRTKIMFSSSSRQILYSKSEKNRHEIDSFDLEHIRIDKYDGGTIGGVLLFQQRDLN</sequence>
<name>A0A160M6T3_9BACI</name>
<dbReference type="AlphaFoldDB" id="A0A160M6T3"/>
<protein>
    <submittedName>
        <fullName evidence="1">Uncharacterized protein</fullName>
    </submittedName>
</protein>
<proteinExistence type="predicted"/>
<dbReference type="EMBL" id="CP015506">
    <property type="protein sequence ID" value="AND38179.1"/>
    <property type="molecule type" value="Genomic_DNA"/>
</dbReference>
<dbReference type="STRING" id="1196031.A361_03245"/>
<accession>A0A160M6T3</accession>
<reference evidence="1 2" key="1">
    <citation type="submission" date="2016-04" db="EMBL/GenBank/DDBJ databases">
        <title>Complete genome sequence of Bacillus oceanisediminis strain 2691.</title>
        <authorList>
            <person name="Jeong H."/>
            <person name="Kim H.J."/>
            <person name="Lee D.-W."/>
        </authorList>
    </citation>
    <scope>NUCLEOTIDE SEQUENCE [LARGE SCALE GENOMIC DNA]</scope>
    <source>
        <strain evidence="1 2">2691</strain>
    </source>
</reference>
<evidence type="ECO:0000313" key="1">
    <source>
        <dbReference type="EMBL" id="AND38179.1"/>
    </source>
</evidence>
<dbReference type="Proteomes" id="UP000077856">
    <property type="component" value="Chromosome"/>
</dbReference>
<gene>
    <name evidence="1" type="ORF">A361_03245</name>
</gene>